<dbReference type="GO" id="GO:0006396">
    <property type="term" value="P:RNA processing"/>
    <property type="evidence" value="ECO:0007669"/>
    <property type="project" value="InterPro"/>
</dbReference>
<dbReference type="Proteomes" id="UP000054248">
    <property type="component" value="Unassembled WGS sequence"/>
</dbReference>
<dbReference type="PANTHER" id="PTHR28160:SF1">
    <property type="entry name" value="LARGE RIBOSOMAL SUBUNIT PROTEIN ML57"/>
    <property type="match status" value="1"/>
</dbReference>
<proteinExistence type="predicted"/>
<evidence type="ECO:0000313" key="3">
    <source>
        <dbReference type="EMBL" id="KIO31846.1"/>
    </source>
</evidence>
<evidence type="ECO:0000313" key="4">
    <source>
        <dbReference type="Proteomes" id="UP000054248"/>
    </source>
</evidence>
<dbReference type="PANTHER" id="PTHR28160">
    <property type="entry name" value="54S RIBOSOMAL PROTEIN L15, MITOCHONDRIAL"/>
    <property type="match status" value="1"/>
</dbReference>
<dbReference type="InterPro" id="IPR036389">
    <property type="entry name" value="RNase_III_sf"/>
</dbReference>
<dbReference type="GO" id="GO:0032543">
    <property type="term" value="P:mitochondrial translation"/>
    <property type="evidence" value="ECO:0007669"/>
    <property type="project" value="InterPro"/>
</dbReference>
<evidence type="ECO:0000259" key="2">
    <source>
        <dbReference type="Pfam" id="PF14622"/>
    </source>
</evidence>
<dbReference type="Pfam" id="PF14622">
    <property type="entry name" value="Ribonucleas_3_3"/>
    <property type="match status" value="1"/>
</dbReference>
<gene>
    <name evidence="3" type="ORF">M407DRAFT_241609</name>
</gene>
<evidence type="ECO:0000256" key="1">
    <source>
        <dbReference type="SAM" id="MobiDB-lite"/>
    </source>
</evidence>
<reference evidence="3 4" key="1">
    <citation type="submission" date="2014-04" db="EMBL/GenBank/DDBJ databases">
        <authorList>
            <consortium name="DOE Joint Genome Institute"/>
            <person name="Kuo A."/>
            <person name="Girlanda M."/>
            <person name="Perotto S."/>
            <person name="Kohler A."/>
            <person name="Nagy L.G."/>
            <person name="Floudas D."/>
            <person name="Copeland A."/>
            <person name="Barry K.W."/>
            <person name="Cichocki N."/>
            <person name="Veneault-Fourrey C."/>
            <person name="LaButti K."/>
            <person name="Lindquist E.A."/>
            <person name="Lipzen A."/>
            <person name="Lundell T."/>
            <person name="Morin E."/>
            <person name="Murat C."/>
            <person name="Sun H."/>
            <person name="Tunlid A."/>
            <person name="Henrissat B."/>
            <person name="Grigoriev I.V."/>
            <person name="Hibbett D.S."/>
            <person name="Martin F."/>
            <person name="Nordberg H.P."/>
            <person name="Cantor M.N."/>
            <person name="Hua S.X."/>
        </authorList>
    </citation>
    <scope>NUCLEOTIDE SEQUENCE [LARGE SCALE GENOMIC DNA]</scope>
    <source>
        <strain evidence="3 4">MUT 4182</strain>
    </source>
</reference>
<dbReference type="SUPFAM" id="SSF69065">
    <property type="entry name" value="RNase III domain-like"/>
    <property type="match status" value="1"/>
</dbReference>
<dbReference type="OrthoDB" id="2281895at2759"/>
<dbReference type="GO" id="GO:0004525">
    <property type="term" value="F:ribonuclease III activity"/>
    <property type="evidence" value="ECO:0007669"/>
    <property type="project" value="InterPro"/>
</dbReference>
<reference evidence="4" key="2">
    <citation type="submission" date="2015-01" db="EMBL/GenBank/DDBJ databases">
        <title>Evolutionary Origins and Diversification of the Mycorrhizal Mutualists.</title>
        <authorList>
            <consortium name="DOE Joint Genome Institute"/>
            <consortium name="Mycorrhizal Genomics Consortium"/>
            <person name="Kohler A."/>
            <person name="Kuo A."/>
            <person name="Nagy L.G."/>
            <person name="Floudas D."/>
            <person name="Copeland A."/>
            <person name="Barry K.W."/>
            <person name="Cichocki N."/>
            <person name="Veneault-Fourrey C."/>
            <person name="LaButti K."/>
            <person name="Lindquist E.A."/>
            <person name="Lipzen A."/>
            <person name="Lundell T."/>
            <person name="Morin E."/>
            <person name="Murat C."/>
            <person name="Riley R."/>
            <person name="Ohm R."/>
            <person name="Sun H."/>
            <person name="Tunlid A."/>
            <person name="Henrissat B."/>
            <person name="Grigoriev I.V."/>
            <person name="Hibbett D.S."/>
            <person name="Martin F."/>
        </authorList>
    </citation>
    <scope>NUCLEOTIDE SEQUENCE [LARGE SCALE GENOMIC DNA]</scope>
    <source>
        <strain evidence="4">MUT 4182</strain>
    </source>
</reference>
<dbReference type="AlphaFoldDB" id="A0A0C3QSE3"/>
<dbReference type="GO" id="GO:0005762">
    <property type="term" value="C:mitochondrial large ribosomal subunit"/>
    <property type="evidence" value="ECO:0007669"/>
    <property type="project" value="InterPro"/>
</dbReference>
<dbReference type="Gene3D" id="1.10.1520.10">
    <property type="entry name" value="Ribonuclease III domain"/>
    <property type="match status" value="1"/>
</dbReference>
<name>A0A0C3QSE3_9AGAM</name>
<feature type="domain" description="RNase III" evidence="2">
    <location>
        <begin position="85"/>
        <end position="229"/>
    </location>
</feature>
<sequence>MGSASATRSVSTSTKSRVGILLGGLVHSSAFCGVALRRSSAPLVAHFHAADRSPRQFVPPSTDEEASAHLKNIFPGLDFPASSIRKIVTHPSWKAGTDGHNNRLAFLGRRVLNSSLVLFLHEARLVTSTELGATGESRFNPQESEMNYQTVVNSILDSYPLGGQVGRAWDVDRVTRWISALPSNAPETAKSSGKNAARAATIEAIVGFVFHQYGATTAHRLFHTRILPHLKPLLEPSLQPHVDIVCNRLGGLDGSLTEVAEASSLQGSPAGSVYDAEPPKKRASAAI</sequence>
<keyword evidence="4" id="KW-1185">Reference proteome</keyword>
<protein>
    <recommendedName>
        <fullName evidence="2">RNase III domain-containing protein</fullName>
    </recommendedName>
</protein>
<dbReference type="InterPro" id="IPR040030">
    <property type="entry name" value="Ribosomal_mL57"/>
</dbReference>
<dbReference type="EMBL" id="KN822959">
    <property type="protein sequence ID" value="KIO31846.1"/>
    <property type="molecule type" value="Genomic_DNA"/>
</dbReference>
<dbReference type="HOGENOM" id="CLU_073894_1_0_1"/>
<dbReference type="InterPro" id="IPR000999">
    <property type="entry name" value="RNase_III_dom"/>
</dbReference>
<dbReference type="GO" id="GO:0003735">
    <property type="term" value="F:structural constituent of ribosome"/>
    <property type="evidence" value="ECO:0007669"/>
    <property type="project" value="InterPro"/>
</dbReference>
<feature type="region of interest" description="Disordered" evidence="1">
    <location>
        <begin position="267"/>
        <end position="287"/>
    </location>
</feature>
<accession>A0A0C3QSE3</accession>
<organism evidence="3 4">
    <name type="scientific">Tulasnella calospora MUT 4182</name>
    <dbReference type="NCBI Taxonomy" id="1051891"/>
    <lineage>
        <taxon>Eukaryota</taxon>
        <taxon>Fungi</taxon>
        <taxon>Dikarya</taxon>
        <taxon>Basidiomycota</taxon>
        <taxon>Agaricomycotina</taxon>
        <taxon>Agaricomycetes</taxon>
        <taxon>Cantharellales</taxon>
        <taxon>Tulasnellaceae</taxon>
        <taxon>Tulasnella</taxon>
    </lineage>
</organism>